<dbReference type="GO" id="GO:0004018">
    <property type="term" value="F:N6-(1,2-dicarboxyethyl)AMP AMP-lyase (fumarate-forming) activity"/>
    <property type="evidence" value="ECO:0007669"/>
    <property type="project" value="InterPro"/>
</dbReference>
<dbReference type="Gene3D" id="1.20.200.10">
    <property type="entry name" value="Fumarase/aspartase (Central domain)"/>
    <property type="match status" value="1"/>
</dbReference>
<dbReference type="Gene3D" id="1.10.40.30">
    <property type="entry name" value="Fumarase/aspartase (C-terminal domain)"/>
    <property type="match status" value="1"/>
</dbReference>
<evidence type="ECO:0000256" key="13">
    <source>
        <dbReference type="RuleBase" id="RU361172"/>
    </source>
</evidence>
<dbReference type="EMBL" id="OU892285">
    <property type="protein sequence ID" value="CAG9773994.1"/>
    <property type="molecule type" value="Genomic_DNA"/>
</dbReference>
<dbReference type="AlphaFoldDB" id="A0A9N9QSI0"/>
<keyword evidence="9 13" id="KW-0658">Purine biosynthesis</keyword>
<dbReference type="FunFam" id="1.10.275.60:FF:000001">
    <property type="entry name" value="Adenylosuccinate lyase"/>
    <property type="match status" value="1"/>
</dbReference>
<dbReference type="InterPro" id="IPR022761">
    <property type="entry name" value="Fumarate_lyase_N"/>
</dbReference>
<dbReference type="InterPro" id="IPR004769">
    <property type="entry name" value="Pur_lyase"/>
</dbReference>
<dbReference type="PROSITE" id="PS00163">
    <property type="entry name" value="FUMARATE_LYASES"/>
    <property type="match status" value="1"/>
</dbReference>
<keyword evidence="16" id="KW-1185">Reference proteome</keyword>
<sequence>MCNSVKMASEGETIDYNSPYANYRSPLSTRYASKEMQYNFSDQKKFSTWRKLWIVLAKAQKELGLEITQAQIQQMEAHVHDIDFVAAADEEKLTRHDVMAHVHVFAKLCPLAAPIIHLGATSCFVGDNTDLILLKDGLEMLGNRLAVVVQNLAEFCNQYKSLPALGFTHLQPAQLTTVGKRGTLWLFDLLLDERALRRAKEDLRFRGAKGTTGTQASFLQLFNGDNEKVKALDKRVSELSGFQKSYPVTGQTYTRKVDLEVVSVLSSLGSTIHKMCSDLRLLANMKEIEEPFEKSQIGSSAMPYKRNPMRSERCCALARHLIALFSNAANTHSVQWLERTLDDSANRRLTLAEGFLSADAALITLANITQGLVVYPKVIERRINQELPFMSAENIIMAMVKKGGDRQVCHEKIRVLSQEAGNQVKIHGKENDLLDRVRADPYFKPIVNELNSILDPSTYIGRASEQVTEFLETEVKPVLALYDLEQINQPVKLSI</sequence>
<keyword evidence="10 13" id="KW-0456">Lyase</keyword>
<organism evidence="15 16">
    <name type="scientific">Ceutorhynchus assimilis</name>
    <name type="common">cabbage seed weevil</name>
    <dbReference type="NCBI Taxonomy" id="467358"/>
    <lineage>
        <taxon>Eukaryota</taxon>
        <taxon>Metazoa</taxon>
        <taxon>Ecdysozoa</taxon>
        <taxon>Arthropoda</taxon>
        <taxon>Hexapoda</taxon>
        <taxon>Insecta</taxon>
        <taxon>Pterygota</taxon>
        <taxon>Neoptera</taxon>
        <taxon>Endopterygota</taxon>
        <taxon>Coleoptera</taxon>
        <taxon>Polyphaga</taxon>
        <taxon>Cucujiformia</taxon>
        <taxon>Curculionidae</taxon>
        <taxon>Ceutorhynchinae</taxon>
        <taxon>Ceutorhynchus</taxon>
    </lineage>
</organism>
<accession>A0A9N9QSI0</accession>
<dbReference type="Proteomes" id="UP001152799">
    <property type="component" value="Chromosome 9"/>
</dbReference>
<evidence type="ECO:0000256" key="5">
    <source>
        <dbReference type="ARBA" id="ARBA00008273"/>
    </source>
</evidence>
<dbReference type="CDD" id="cd03302">
    <property type="entry name" value="Adenylsuccinate_lyase_2"/>
    <property type="match status" value="1"/>
</dbReference>
<dbReference type="GO" id="GO:0070626">
    <property type="term" value="F:(S)-2-(5-amino-1-(5-phospho-D-ribosyl)imidazole-4-carboxamido) succinate lyase (fumarate-forming) activity"/>
    <property type="evidence" value="ECO:0007669"/>
    <property type="project" value="TreeGrafter"/>
</dbReference>
<evidence type="ECO:0000259" key="14">
    <source>
        <dbReference type="SMART" id="SM00998"/>
    </source>
</evidence>
<evidence type="ECO:0000256" key="4">
    <source>
        <dbReference type="ARBA" id="ARBA00004734"/>
    </source>
</evidence>
<comment type="pathway">
    <text evidence="3 13">Purine metabolism; IMP biosynthesis via de novo pathway; 5-amino-1-(5-phospho-D-ribosyl)imidazole-4-carboxamide from 5-amino-1-(5-phospho-D-ribosyl)imidazole-4-carboxylate: step 2/2.</text>
</comment>
<proteinExistence type="inferred from homology"/>
<comment type="function">
    <text evidence="2">Catalyzes two non-sequential steps in de novo AMP synthesis: converts (S)-2-(5-amino-1-(5-phospho-D-ribosyl)imidazole-4-carboxamido)succinate (SAICAR) to fumarate plus 5-amino-1-(5-phospho-D-ribosyl)imidazole-4-carboxamide, and thereby also contributes to de novo IMP synthesis, and converts succinyladenosine monophosphate (SAMP) to AMP and fumarate.</text>
</comment>
<evidence type="ECO:0000313" key="15">
    <source>
        <dbReference type="EMBL" id="CAG9773994.1"/>
    </source>
</evidence>
<protein>
    <recommendedName>
        <fullName evidence="8 13">Adenylosuccinate lyase</fullName>
        <shortName evidence="13">ASL</shortName>
        <ecNumber evidence="7 13">4.3.2.2</ecNumber>
    </recommendedName>
    <alternativeName>
        <fullName evidence="11 13">Adenylosuccinase</fullName>
    </alternativeName>
</protein>
<dbReference type="Gene3D" id="1.10.275.60">
    <property type="match status" value="1"/>
</dbReference>
<evidence type="ECO:0000313" key="16">
    <source>
        <dbReference type="Proteomes" id="UP001152799"/>
    </source>
</evidence>
<dbReference type="EC" id="4.3.2.2" evidence="7 13"/>
<evidence type="ECO:0000256" key="12">
    <source>
        <dbReference type="ARBA" id="ARBA00047513"/>
    </source>
</evidence>
<evidence type="ECO:0000256" key="8">
    <source>
        <dbReference type="ARBA" id="ARBA00017058"/>
    </source>
</evidence>
<comment type="catalytic activity">
    <reaction evidence="12 13">
        <text>N(6)-(1,2-dicarboxyethyl)-AMP = fumarate + AMP</text>
        <dbReference type="Rhea" id="RHEA:16853"/>
        <dbReference type="ChEBI" id="CHEBI:29806"/>
        <dbReference type="ChEBI" id="CHEBI:57567"/>
        <dbReference type="ChEBI" id="CHEBI:456215"/>
        <dbReference type="EC" id="4.3.2.2"/>
    </reaction>
</comment>
<dbReference type="FunFam" id="1.10.40.30:FF:000005">
    <property type="entry name" value="Adenylosuccinate lyase"/>
    <property type="match status" value="1"/>
</dbReference>
<evidence type="ECO:0000256" key="10">
    <source>
        <dbReference type="ARBA" id="ARBA00023239"/>
    </source>
</evidence>
<evidence type="ECO:0000256" key="7">
    <source>
        <dbReference type="ARBA" id="ARBA00012339"/>
    </source>
</evidence>
<dbReference type="PRINTS" id="PR00145">
    <property type="entry name" value="ARGSUCLYASE"/>
</dbReference>
<comment type="similarity">
    <text evidence="5 13">Belongs to the lyase 1 family. Adenylosuccinate lyase subfamily.</text>
</comment>
<dbReference type="InterPro" id="IPR000362">
    <property type="entry name" value="Fumarate_lyase_fam"/>
</dbReference>
<dbReference type="PRINTS" id="PR00149">
    <property type="entry name" value="FUMRATELYASE"/>
</dbReference>
<dbReference type="NCBIfam" id="TIGR00928">
    <property type="entry name" value="purB"/>
    <property type="match status" value="1"/>
</dbReference>
<evidence type="ECO:0000256" key="3">
    <source>
        <dbReference type="ARBA" id="ARBA00004706"/>
    </source>
</evidence>
<evidence type="ECO:0000256" key="1">
    <source>
        <dbReference type="ARBA" id="ARBA00000598"/>
    </source>
</evidence>
<dbReference type="Pfam" id="PF00206">
    <property type="entry name" value="Lyase_1"/>
    <property type="match status" value="1"/>
</dbReference>
<evidence type="ECO:0000256" key="9">
    <source>
        <dbReference type="ARBA" id="ARBA00022755"/>
    </source>
</evidence>
<dbReference type="SMART" id="SM00998">
    <property type="entry name" value="ADSL_C"/>
    <property type="match status" value="1"/>
</dbReference>
<dbReference type="PANTHER" id="PTHR43172">
    <property type="entry name" value="ADENYLOSUCCINATE LYASE"/>
    <property type="match status" value="1"/>
</dbReference>
<dbReference type="Pfam" id="PF10397">
    <property type="entry name" value="ADSL_C"/>
    <property type="match status" value="1"/>
</dbReference>
<comment type="subunit">
    <text evidence="6">Homotetramer. Residues from neighboring subunits contribute catalytic and substrate-binding residues to each active site.</text>
</comment>
<feature type="domain" description="Adenylosuccinate lyase C-terminal" evidence="14">
    <location>
        <begin position="387"/>
        <end position="471"/>
    </location>
</feature>
<dbReference type="InterPro" id="IPR019468">
    <property type="entry name" value="AdenyloSucc_lyase_C"/>
</dbReference>
<dbReference type="InterPro" id="IPR008948">
    <property type="entry name" value="L-Aspartase-like"/>
</dbReference>
<dbReference type="GO" id="GO:0044208">
    <property type="term" value="P:'de novo' AMP biosynthetic process"/>
    <property type="evidence" value="ECO:0007669"/>
    <property type="project" value="TreeGrafter"/>
</dbReference>
<comment type="pathway">
    <text evidence="4 13">Purine metabolism; AMP biosynthesis via de novo pathway; AMP from IMP: step 2/2.</text>
</comment>
<dbReference type="InterPro" id="IPR020557">
    <property type="entry name" value="Fumarate_lyase_CS"/>
</dbReference>
<dbReference type="GO" id="GO:0005829">
    <property type="term" value="C:cytosol"/>
    <property type="evidence" value="ECO:0007669"/>
    <property type="project" value="TreeGrafter"/>
</dbReference>
<dbReference type="PANTHER" id="PTHR43172:SF1">
    <property type="entry name" value="ADENYLOSUCCINATE LYASE"/>
    <property type="match status" value="1"/>
</dbReference>
<comment type="catalytic activity">
    <reaction evidence="1 13">
        <text>(2S)-2-[5-amino-1-(5-phospho-beta-D-ribosyl)imidazole-4-carboxamido]succinate = 5-amino-1-(5-phospho-beta-D-ribosyl)imidazole-4-carboxamide + fumarate</text>
        <dbReference type="Rhea" id="RHEA:23920"/>
        <dbReference type="ChEBI" id="CHEBI:29806"/>
        <dbReference type="ChEBI" id="CHEBI:58443"/>
        <dbReference type="ChEBI" id="CHEBI:58475"/>
        <dbReference type="EC" id="4.3.2.2"/>
    </reaction>
</comment>
<name>A0A9N9QSI0_9CUCU</name>
<evidence type="ECO:0000256" key="2">
    <source>
        <dbReference type="ARBA" id="ARBA00002971"/>
    </source>
</evidence>
<evidence type="ECO:0000256" key="6">
    <source>
        <dbReference type="ARBA" id="ARBA00011668"/>
    </source>
</evidence>
<dbReference type="OrthoDB" id="406045at2759"/>
<dbReference type="SUPFAM" id="SSF48557">
    <property type="entry name" value="L-aspartase-like"/>
    <property type="match status" value="1"/>
</dbReference>
<gene>
    <name evidence="15" type="ORF">CEUTPL_LOCUS14378</name>
</gene>
<evidence type="ECO:0000256" key="11">
    <source>
        <dbReference type="ARBA" id="ARBA00030717"/>
    </source>
</evidence>
<reference evidence="15" key="1">
    <citation type="submission" date="2022-01" db="EMBL/GenBank/DDBJ databases">
        <authorList>
            <person name="King R."/>
        </authorList>
    </citation>
    <scope>NUCLEOTIDE SEQUENCE</scope>
</reference>